<dbReference type="AlphaFoldDB" id="I2NKS0"/>
<proteinExistence type="predicted"/>
<reference evidence="1 2" key="1">
    <citation type="submission" date="2012-04" db="EMBL/GenBank/DDBJ databases">
        <authorList>
            <person name="Harkins D.M."/>
            <person name="Madupu R."/>
            <person name="Durkin A.S."/>
            <person name="Torralba M."/>
            <person name="Methe B."/>
            <person name="Sutton G.G."/>
            <person name="Nelson K.E."/>
        </authorList>
    </citation>
    <scope>NUCLEOTIDE SEQUENCE [LARGE SCALE GENOMIC DNA]</scope>
    <source>
        <strain evidence="1 2">VK64</strain>
    </source>
</reference>
<dbReference type="EMBL" id="AJMT01000162">
    <property type="protein sequence ID" value="EIG26431.1"/>
    <property type="molecule type" value="Genomic_DNA"/>
</dbReference>
<dbReference type="PATRIC" id="fig|1095748.3.peg.2027"/>
<dbReference type="Proteomes" id="UP000004473">
    <property type="component" value="Unassembled WGS sequence"/>
</dbReference>
<sequence length="38" mass="4717">MGRFLYFWAYRIDTLQMDNVMCCLCFQTTFYYRMLSAL</sequence>
<name>I2NKS0_NEISI</name>
<organism evidence="1 2">
    <name type="scientific">Neisseria sicca VK64</name>
    <dbReference type="NCBI Taxonomy" id="1095748"/>
    <lineage>
        <taxon>Bacteria</taxon>
        <taxon>Pseudomonadati</taxon>
        <taxon>Pseudomonadota</taxon>
        <taxon>Betaproteobacteria</taxon>
        <taxon>Neisseriales</taxon>
        <taxon>Neisseriaceae</taxon>
        <taxon>Neisseria</taxon>
    </lineage>
</organism>
<accession>I2NKS0</accession>
<comment type="caution">
    <text evidence="1">The sequence shown here is derived from an EMBL/GenBank/DDBJ whole genome shotgun (WGS) entry which is preliminary data.</text>
</comment>
<evidence type="ECO:0000313" key="2">
    <source>
        <dbReference type="Proteomes" id="UP000004473"/>
    </source>
</evidence>
<gene>
    <name evidence="1" type="ORF">HMPREF1051_1089</name>
</gene>
<evidence type="ECO:0000313" key="1">
    <source>
        <dbReference type="EMBL" id="EIG26431.1"/>
    </source>
</evidence>
<protein>
    <submittedName>
        <fullName evidence="1">Uncharacterized protein</fullName>
    </submittedName>
</protein>